<dbReference type="EMBL" id="CAKOFQ010006734">
    <property type="protein sequence ID" value="CAH1966602.1"/>
    <property type="molecule type" value="Genomic_DNA"/>
</dbReference>
<dbReference type="OrthoDB" id="6627079at2759"/>
<evidence type="ECO:0000313" key="2">
    <source>
        <dbReference type="EMBL" id="CAH1966602.1"/>
    </source>
</evidence>
<keyword evidence="3" id="KW-1185">Reference proteome</keyword>
<feature type="compositionally biased region" description="Basic and acidic residues" evidence="1">
    <location>
        <begin position="1"/>
        <end position="13"/>
    </location>
</feature>
<evidence type="ECO:0000313" key="3">
    <source>
        <dbReference type="Proteomes" id="UP001152888"/>
    </source>
</evidence>
<comment type="caution">
    <text evidence="2">The sequence shown here is derived from an EMBL/GenBank/DDBJ whole genome shotgun (WGS) entry which is preliminary data.</text>
</comment>
<dbReference type="AlphaFoldDB" id="A0A9P0KA33"/>
<gene>
    <name evidence="2" type="ORF">ACAOBT_LOCUS6925</name>
</gene>
<reference evidence="2" key="1">
    <citation type="submission" date="2022-03" db="EMBL/GenBank/DDBJ databases">
        <authorList>
            <person name="Sayadi A."/>
        </authorList>
    </citation>
    <scope>NUCLEOTIDE SEQUENCE</scope>
</reference>
<accession>A0A9P0KA33</accession>
<feature type="compositionally biased region" description="Basic residues" evidence="1">
    <location>
        <begin position="14"/>
        <end position="23"/>
    </location>
</feature>
<sequence>MRDSPMRGAPRHETRGHRVYSRSKHRTGSLCRFVRVMAKNVEICVAVAYAAYCYYKYLHIISTSKIKKPWKKRRWWLKSINGNRTREHMDTGQTVERIVNGTWW</sequence>
<proteinExistence type="predicted"/>
<feature type="region of interest" description="Disordered" evidence="1">
    <location>
        <begin position="1"/>
        <end position="23"/>
    </location>
</feature>
<organism evidence="2 3">
    <name type="scientific">Acanthoscelides obtectus</name>
    <name type="common">Bean weevil</name>
    <name type="synonym">Bruchus obtectus</name>
    <dbReference type="NCBI Taxonomy" id="200917"/>
    <lineage>
        <taxon>Eukaryota</taxon>
        <taxon>Metazoa</taxon>
        <taxon>Ecdysozoa</taxon>
        <taxon>Arthropoda</taxon>
        <taxon>Hexapoda</taxon>
        <taxon>Insecta</taxon>
        <taxon>Pterygota</taxon>
        <taxon>Neoptera</taxon>
        <taxon>Endopterygota</taxon>
        <taxon>Coleoptera</taxon>
        <taxon>Polyphaga</taxon>
        <taxon>Cucujiformia</taxon>
        <taxon>Chrysomeloidea</taxon>
        <taxon>Chrysomelidae</taxon>
        <taxon>Bruchinae</taxon>
        <taxon>Bruchini</taxon>
        <taxon>Acanthoscelides</taxon>
    </lineage>
</organism>
<evidence type="ECO:0000256" key="1">
    <source>
        <dbReference type="SAM" id="MobiDB-lite"/>
    </source>
</evidence>
<dbReference type="Proteomes" id="UP001152888">
    <property type="component" value="Unassembled WGS sequence"/>
</dbReference>
<name>A0A9P0KA33_ACAOB</name>
<protein>
    <submittedName>
        <fullName evidence="2">Uncharacterized protein</fullName>
    </submittedName>
</protein>